<dbReference type="AlphaFoldDB" id="A0AAW1XPN8"/>
<evidence type="ECO:0000256" key="1">
    <source>
        <dbReference type="SAM" id="MobiDB-lite"/>
    </source>
</evidence>
<evidence type="ECO:0000313" key="2">
    <source>
        <dbReference type="EMBL" id="KAK9938403.1"/>
    </source>
</evidence>
<sequence length="78" mass="8997">MSLYEFGRKGGILLKRELKEDDEDEDESSDEKDATFEAMNHEPSIIEEENPKRMQVLSCLVMKKLESEEPKRGIPIPS</sequence>
<feature type="region of interest" description="Disordered" evidence="1">
    <location>
        <begin position="15"/>
        <end position="50"/>
    </location>
</feature>
<protein>
    <submittedName>
        <fullName evidence="2">Uncharacterized protein</fullName>
    </submittedName>
</protein>
<gene>
    <name evidence="2" type="ORF">M0R45_015144</name>
</gene>
<name>A0AAW1XPN8_RUBAR</name>
<accession>A0AAW1XPN8</accession>
<comment type="caution">
    <text evidence="2">The sequence shown here is derived from an EMBL/GenBank/DDBJ whole genome shotgun (WGS) entry which is preliminary data.</text>
</comment>
<dbReference type="Proteomes" id="UP001457282">
    <property type="component" value="Unassembled WGS sequence"/>
</dbReference>
<keyword evidence="3" id="KW-1185">Reference proteome</keyword>
<feature type="compositionally biased region" description="Acidic residues" evidence="1">
    <location>
        <begin position="20"/>
        <end position="30"/>
    </location>
</feature>
<dbReference type="EMBL" id="JBEDUW010000003">
    <property type="protein sequence ID" value="KAK9938403.1"/>
    <property type="molecule type" value="Genomic_DNA"/>
</dbReference>
<evidence type="ECO:0000313" key="3">
    <source>
        <dbReference type="Proteomes" id="UP001457282"/>
    </source>
</evidence>
<proteinExistence type="predicted"/>
<reference evidence="2 3" key="1">
    <citation type="journal article" date="2023" name="G3 (Bethesda)">
        <title>A chromosome-length genome assembly and annotation of blackberry (Rubus argutus, cv. 'Hillquist').</title>
        <authorList>
            <person name="Bruna T."/>
            <person name="Aryal R."/>
            <person name="Dudchenko O."/>
            <person name="Sargent D.J."/>
            <person name="Mead D."/>
            <person name="Buti M."/>
            <person name="Cavallini A."/>
            <person name="Hytonen T."/>
            <person name="Andres J."/>
            <person name="Pham M."/>
            <person name="Weisz D."/>
            <person name="Mascagni F."/>
            <person name="Usai G."/>
            <person name="Natali L."/>
            <person name="Bassil N."/>
            <person name="Fernandez G.E."/>
            <person name="Lomsadze A."/>
            <person name="Armour M."/>
            <person name="Olukolu B."/>
            <person name="Poorten T."/>
            <person name="Britton C."/>
            <person name="Davik J."/>
            <person name="Ashrafi H."/>
            <person name="Aiden E.L."/>
            <person name="Borodovsky M."/>
            <person name="Worthington M."/>
        </authorList>
    </citation>
    <scope>NUCLEOTIDE SEQUENCE [LARGE SCALE GENOMIC DNA]</scope>
    <source>
        <strain evidence="2">PI 553951</strain>
    </source>
</reference>
<organism evidence="2 3">
    <name type="scientific">Rubus argutus</name>
    <name type="common">Southern blackberry</name>
    <dbReference type="NCBI Taxonomy" id="59490"/>
    <lineage>
        <taxon>Eukaryota</taxon>
        <taxon>Viridiplantae</taxon>
        <taxon>Streptophyta</taxon>
        <taxon>Embryophyta</taxon>
        <taxon>Tracheophyta</taxon>
        <taxon>Spermatophyta</taxon>
        <taxon>Magnoliopsida</taxon>
        <taxon>eudicotyledons</taxon>
        <taxon>Gunneridae</taxon>
        <taxon>Pentapetalae</taxon>
        <taxon>rosids</taxon>
        <taxon>fabids</taxon>
        <taxon>Rosales</taxon>
        <taxon>Rosaceae</taxon>
        <taxon>Rosoideae</taxon>
        <taxon>Rosoideae incertae sedis</taxon>
        <taxon>Rubus</taxon>
    </lineage>
</organism>